<dbReference type="NCBIfam" id="TIGR01407">
    <property type="entry name" value="dinG_rel"/>
    <property type="match status" value="1"/>
</dbReference>
<evidence type="ECO:0000256" key="11">
    <source>
        <dbReference type="HAMAP-Rule" id="MF_02206"/>
    </source>
</evidence>
<feature type="binding site" evidence="11">
    <location>
        <begin position="285"/>
        <end position="292"/>
    </location>
    <ligand>
        <name>ATP</name>
        <dbReference type="ChEBI" id="CHEBI:30616"/>
    </ligand>
</feature>
<keyword evidence="8 11" id="KW-0067">ATP-binding</keyword>
<keyword evidence="3 11" id="KW-0540">Nuclease</keyword>
<dbReference type="InterPro" id="IPR036397">
    <property type="entry name" value="RNaseH_sf"/>
</dbReference>
<evidence type="ECO:0000256" key="4">
    <source>
        <dbReference type="ARBA" id="ARBA00022741"/>
    </source>
</evidence>
<dbReference type="InterPro" id="IPR013520">
    <property type="entry name" value="Ribonucl_H"/>
</dbReference>
<evidence type="ECO:0000256" key="3">
    <source>
        <dbReference type="ARBA" id="ARBA00022722"/>
    </source>
</evidence>
<dbReference type="Pfam" id="PF00270">
    <property type="entry name" value="DEAD"/>
    <property type="match status" value="1"/>
</dbReference>
<dbReference type="Pfam" id="PF00929">
    <property type="entry name" value="RNase_T"/>
    <property type="match status" value="1"/>
</dbReference>
<keyword evidence="6 11" id="KW-0378">Hydrolase</keyword>
<dbReference type="AlphaFoldDB" id="A0A1S2LVX9"/>
<keyword evidence="14" id="KW-0347">Helicase</keyword>
<dbReference type="NCBIfam" id="TIGR00573">
    <property type="entry name" value="dnaq"/>
    <property type="match status" value="1"/>
</dbReference>
<keyword evidence="2" id="KW-0408">Iron</keyword>
<name>A0A1S2LVX9_9BACI</name>
<dbReference type="SUPFAM" id="SSF53098">
    <property type="entry name" value="Ribonuclease H-like"/>
    <property type="match status" value="1"/>
</dbReference>
<keyword evidence="9" id="KW-0234">DNA repair</keyword>
<dbReference type="PROSITE" id="PS51193">
    <property type="entry name" value="HELICASE_ATP_BIND_2"/>
    <property type="match status" value="1"/>
</dbReference>
<keyword evidence="2" id="KW-0479">Metal-binding</keyword>
<dbReference type="InterPro" id="IPR006554">
    <property type="entry name" value="Helicase-like_DEXD_c2"/>
</dbReference>
<dbReference type="EMBL" id="MLQQ01000001">
    <property type="protein sequence ID" value="OIJ15817.1"/>
    <property type="molecule type" value="Genomic_DNA"/>
</dbReference>
<comment type="function">
    <text evidence="11 12">3'-5' exonuclease.</text>
</comment>
<evidence type="ECO:0000256" key="10">
    <source>
        <dbReference type="ARBA" id="ARBA00048954"/>
    </source>
</evidence>
<dbReference type="GO" id="GO:0051539">
    <property type="term" value="F:4 iron, 4 sulfur cluster binding"/>
    <property type="evidence" value="ECO:0007669"/>
    <property type="project" value="UniProtKB-KW"/>
</dbReference>
<keyword evidence="4 11" id="KW-0547">Nucleotide-binding</keyword>
<dbReference type="Pfam" id="PF13307">
    <property type="entry name" value="Helicase_C_2"/>
    <property type="match status" value="1"/>
</dbReference>
<sequence>MNDKFVVIDIETTGNVAKKGDRIIQIGLVVVENGEIIEQFSSFINPEQEIPAFIQQFTGITNEMVTDAPTFSSIAPKVMEYLNGAYFVAHNVPFDLSFIQNELEMSGYDHFFGPTIDTVELSRLLLPTAESYKLYHLAEQLNFEHDRPHQADSDSEVTAELLLFLIKKLKKLPLLTLQQLKPMIKKFDSALEVIIETFINDKLTSAILKNDGQLEEFRQLVLKKQELKIEHEPYAEIENFQDEINEIETRLLKKFDRFKIREGQKEMMGYIDDALSTNQHLLVEAGTGTGKSLAYLLPGLYYAKKYETSLVISTHTVQLQQQLLERDMKILKETVPFSFRTAVLKGRSHYLCLRKFEQKLLDHFDDNYDIVLSKAQILVWLTETEDGDVEQINLPSGGKVFWNEVQSDATTCIGKHCSWFSRCFYHQARNRAYGADLIITNHALLFTDMTQDHQLIPSYKQVIVDEAHHMEEVASDFLGIKSDYFSFSQLFSRIGTIHTNDLLHKLFSVHEELGLNLHTSFESLDDLLNDLKFEIDDCYRQLYAVVVNKMSVAKNEVGRKSFRYFPNEMGGEGWRGIQEVVYRVQMFSNEVLKLMKKISDEFSLIEDELTFLQTGVITQFKSVHASLSEEKGKLEELLLQYDPNYVYWIEVDAKGARNATFLYCKPIEVADILAETFFSKKSSIVLTSATLTVKNSFNYIVKRLGLGDFGVTTKMIESPFNYEEQVQLMIPTTIPNIKDVDEKEYIYEIVISILDIARITRGRMLVLFTSYDMLRKAFYELKDFITNEEFILIGQGITSGSRAKLTKNFKQFDQAILFGTSSFWEGVDIPGEDLSCLVIVRLPFSPPDNPVFQAKSEKLKEIGKSPFMDLSLPQAIIRFKQGFGRLIRSTNDRGVVFVFDRRITGTRYGKSFIQSLPEVPVHEKPLHKLLYELKNWL</sequence>
<dbReference type="FunFam" id="3.40.50.300:FF:000437">
    <property type="entry name" value="ATP-dependent DNA helicase DinG"/>
    <property type="match status" value="1"/>
</dbReference>
<dbReference type="EC" id="3.1.-.-" evidence="11 12"/>
<dbReference type="InterPro" id="IPR006054">
    <property type="entry name" value="DnaQ"/>
</dbReference>
<evidence type="ECO:0000256" key="7">
    <source>
        <dbReference type="ARBA" id="ARBA00022839"/>
    </source>
</evidence>
<comment type="cofactor">
    <cofactor evidence="1">
        <name>[4Fe-4S] cluster</name>
        <dbReference type="ChEBI" id="CHEBI:49883"/>
    </cofactor>
</comment>
<dbReference type="Proteomes" id="UP000180098">
    <property type="component" value="Unassembled WGS sequence"/>
</dbReference>
<evidence type="ECO:0000256" key="12">
    <source>
        <dbReference type="RuleBase" id="RU364106"/>
    </source>
</evidence>
<dbReference type="SMART" id="SM00491">
    <property type="entry name" value="HELICc2"/>
    <property type="match status" value="1"/>
</dbReference>
<reference evidence="14 15" key="1">
    <citation type="submission" date="2016-10" db="EMBL/GenBank/DDBJ databases">
        <title>Draft genome sequences of four alkaliphilic bacteria belonging to the Anaerobacillus genus.</title>
        <authorList>
            <person name="Bassil N.M."/>
            <person name="Lloyd J.R."/>
        </authorList>
    </citation>
    <scope>NUCLEOTIDE SEQUENCE [LARGE SCALE GENOMIC DNA]</scope>
    <source>
        <strain evidence="14 15">DSM 15340</strain>
    </source>
</reference>
<dbReference type="OrthoDB" id="9803913at2"/>
<dbReference type="NCBIfam" id="NF005981">
    <property type="entry name" value="PRK08074.1"/>
    <property type="match status" value="1"/>
</dbReference>
<dbReference type="SMART" id="SM00487">
    <property type="entry name" value="DEXDc"/>
    <property type="match status" value="1"/>
</dbReference>
<dbReference type="InterPro" id="IPR012337">
    <property type="entry name" value="RNaseH-like_sf"/>
</dbReference>
<evidence type="ECO:0000256" key="8">
    <source>
        <dbReference type="ARBA" id="ARBA00022840"/>
    </source>
</evidence>
<evidence type="ECO:0000259" key="13">
    <source>
        <dbReference type="PROSITE" id="PS51193"/>
    </source>
</evidence>
<gene>
    <name evidence="11 12" type="primary">dinG</name>
    <name evidence="14" type="ORF">BKP35_02160</name>
</gene>
<dbReference type="GO" id="GO:0008408">
    <property type="term" value="F:3'-5' exonuclease activity"/>
    <property type="evidence" value="ECO:0007669"/>
    <property type="project" value="UniProtKB-UniRule"/>
</dbReference>
<feature type="short sequence motif" description="DEAH box" evidence="11">
    <location>
        <begin position="465"/>
        <end position="468"/>
    </location>
</feature>
<dbReference type="HAMAP" id="MF_02206">
    <property type="entry name" value="DinG_exonucl"/>
    <property type="match status" value="1"/>
</dbReference>
<dbReference type="GO" id="GO:0003887">
    <property type="term" value="F:DNA-directed DNA polymerase activity"/>
    <property type="evidence" value="ECO:0007669"/>
    <property type="project" value="InterPro"/>
</dbReference>
<comment type="caution">
    <text evidence="14">The sequence shown here is derived from an EMBL/GenBank/DDBJ whole genome shotgun (WGS) entry which is preliminary data.</text>
</comment>
<dbReference type="PANTHER" id="PTHR11472:SF34">
    <property type="entry name" value="REGULATOR OF TELOMERE ELONGATION HELICASE 1"/>
    <property type="match status" value="1"/>
</dbReference>
<dbReference type="Gene3D" id="3.40.50.300">
    <property type="entry name" value="P-loop containing nucleotide triphosphate hydrolases"/>
    <property type="match status" value="2"/>
</dbReference>
<dbReference type="InterPro" id="IPR006555">
    <property type="entry name" value="ATP-dep_Helicase_C"/>
</dbReference>
<keyword evidence="2" id="KW-0004">4Fe-4S</keyword>
<keyword evidence="7 11" id="KW-0269">Exonuclease</keyword>
<keyword evidence="2" id="KW-0411">Iron-sulfur</keyword>
<dbReference type="GO" id="GO:0006281">
    <property type="term" value="P:DNA repair"/>
    <property type="evidence" value="ECO:0007669"/>
    <property type="project" value="UniProtKB-KW"/>
</dbReference>
<organism evidence="14 15">
    <name type="scientific">Anaerobacillus arseniciselenatis</name>
    <dbReference type="NCBI Taxonomy" id="85682"/>
    <lineage>
        <taxon>Bacteria</taxon>
        <taxon>Bacillati</taxon>
        <taxon>Bacillota</taxon>
        <taxon>Bacilli</taxon>
        <taxon>Bacillales</taxon>
        <taxon>Bacillaceae</taxon>
        <taxon>Anaerobacillus</taxon>
    </lineage>
</organism>
<dbReference type="FunFam" id="3.30.420.10:FF:000045">
    <property type="entry name" value="3'-5' exonuclease DinG"/>
    <property type="match status" value="1"/>
</dbReference>
<feature type="domain" description="Helicase ATP-binding" evidence="13">
    <location>
        <begin position="250"/>
        <end position="543"/>
    </location>
</feature>
<comment type="catalytic activity">
    <reaction evidence="10">
        <text>ATP + H2O = ADP + phosphate + H(+)</text>
        <dbReference type="Rhea" id="RHEA:13065"/>
        <dbReference type="ChEBI" id="CHEBI:15377"/>
        <dbReference type="ChEBI" id="CHEBI:15378"/>
        <dbReference type="ChEBI" id="CHEBI:30616"/>
        <dbReference type="ChEBI" id="CHEBI:43474"/>
        <dbReference type="ChEBI" id="CHEBI:456216"/>
        <dbReference type="EC" id="5.6.2.3"/>
    </reaction>
</comment>
<dbReference type="GO" id="GO:0016887">
    <property type="term" value="F:ATP hydrolysis activity"/>
    <property type="evidence" value="ECO:0007669"/>
    <property type="project" value="RHEA"/>
</dbReference>
<dbReference type="SMART" id="SM00479">
    <property type="entry name" value="EXOIII"/>
    <property type="match status" value="1"/>
</dbReference>
<dbReference type="InterPro" id="IPR006310">
    <property type="entry name" value="DinG"/>
</dbReference>
<dbReference type="CDD" id="cd06127">
    <property type="entry name" value="DEDDh"/>
    <property type="match status" value="1"/>
</dbReference>
<evidence type="ECO:0000313" key="15">
    <source>
        <dbReference type="Proteomes" id="UP000180098"/>
    </source>
</evidence>
<protein>
    <recommendedName>
        <fullName evidence="11 12">3'-5' exonuclease DinG</fullName>
        <ecNumber evidence="11 12">3.1.-.-</ecNumber>
    </recommendedName>
</protein>
<evidence type="ECO:0000256" key="2">
    <source>
        <dbReference type="ARBA" id="ARBA00022485"/>
    </source>
</evidence>
<accession>A0A1S2LVX9</accession>
<dbReference type="GO" id="GO:0006260">
    <property type="term" value="P:DNA replication"/>
    <property type="evidence" value="ECO:0007669"/>
    <property type="project" value="InterPro"/>
</dbReference>
<dbReference type="GO" id="GO:0043139">
    <property type="term" value="F:5'-3' DNA helicase activity"/>
    <property type="evidence" value="ECO:0007669"/>
    <property type="project" value="UniProtKB-EC"/>
</dbReference>
<dbReference type="PANTHER" id="PTHR11472">
    <property type="entry name" value="DNA REPAIR DEAD HELICASE RAD3/XP-D SUBFAMILY MEMBER"/>
    <property type="match status" value="1"/>
</dbReference>
<dbReference type="InterPro" id="IPR045028">
    <property type="entry name" value="DinG/Rad3-like"/>
</dbReference>
<evidence type="ECO:0000256" key="9">
    <source>
        <dbReference type="ARBA" id="ARBA00023204"/>
    </source>
</evidence>
<evidence type="ECO:0000256" key="1">
    <source>
        <dbReference type="ARBA" id="ARBA00001966"/>
    </source>
</evidence>
<dbReference type="SMART" id="SM00488">
    <property type="entry name" value="DEXDc2"/>
    <property type="match status" value="1"/>
</dbReference>
<evidence type="ECO:0000313" key="14">
    <source>
        <dbReference type="EMBL" id="OIJ15817.1"/>
    </source>
</evidence>
<comment type="similarity">
    <text evidence="11 12">Belongs to the helicase family. DinG subfamily. Type 2 sub-subfamily.</text>
</comment>
<keyword evidence="15" id="KW-1185">Reference proteome</keyword>
<proteinExistence type="inferred from homology"/>
<dbReference type="RefSeq" id="WP_071311742.1">
    <property type="nucleotide sequence ID" value="NZ_MLQQ01000001.1"/>
</dbReference>
<dbReference type="SUPFAM" id="SSF52540">
    <property type="entry name" value="P-loop containing nucleoside triphosphate hydrolases"/>
    <property type="match status" value="1"/>
</dbReference>
<dbReference type="GO" id="GO:0005524">
    <property type="term" value="F:ATP binding"/>
    <property type="evidence" value="ECO:0007669"/>
    <property type="project" value="UniProtKB-UniRule"/>
</dbReference>
<dbReference type="GO" id="GO:0003677">
    <property type="term" value="F:DNA binding"/>
    <property type="evidence" value="ECO:0007669"/>
    <property type="project" value="InterPro"/>
</dbReference>
<evidence type="ECO:0000256" key="5">
    <source>
        <dbReference type="ARBA" id="ARBA00022763"/>
    </source>
</evidence>
<dbReference type="InterPro" id="IPR014001">
    <property type="entry name" value="Helicase_ATP-bd"/>
</dbReference>
<keyword evidence="5" id="KW-0227">DNA damage</keyword>
<evidence type="ECO:0000256" key="6">
    <source>
        <dbReference type="ARBA" id="ARBA00022801"/>
    </source>
</evidence>
<dbReference type="InterPro" id="IPR027417">
    <property type="entry name" value="P-loop_NTPase"/>
</dbReference>
<dbReference type="InterPro" id="IPR011545">
    <property type="entry name" value="DEAD/DEAH_box_helicase_dom"/>
</dbReference>
<dbReference type="Gene3D" id="3.30.420.10">
    <property type="entry name" value="Ribonuclease H-like superfamily/Ribonuclease H"/>
    <property type="match status" value="1"/>
</dbReference>
<dbReference type="InterPro" id="IPR014013">
    <property type="entry name" value="Helic_SF1/SF2_ATP-bd_DinG/Rad3"/>
</dbReference>